<keyword evidence="2" id="KW-1133">Transmembrane helix</keyword>
<feature type="region of interest" description="Disordered" evidence="1">
    <location>
        <begin position="433"/>
        <end position="483"/>
    </location>
</feature>
<feature type="region of interest" description="Disordered" evidence="1">
    <location>
        <begin position="317"/>
        <end position="340"/>
    </location>
</feature>
<reference evidence="4" key="1">
    <citation type="submission" date="2017-12" db="EMBL/GenBank/DDBJ databases">
        <title>Draft genome sequence of Telmatospirillum siberiense 26-4b1T, an acidotolerant peatland alphaproteobacterium potentially involved in sulfur cycling.</title>
        <authorList>
            <person name="Hausmann B."/>
            <person name="Pjevac P."/>
            <person name="Schreck K."/>
            <person name="Herbold C.W."/>
            <person name="Daims H."/>
            <person name="Wagner M."/>
            <person name="Pester M."/>
            <person name="Loy A."/>
        </authorList>
    </citation>
    <scope>NUCLEOTIDE SEQUENCE [LARGE SCALE GENOMIC DNA]</scope>
    <source>
        <strain evidence="4">26-4b1</strain>
    </source>
</reference>
<gene>
    <name evidence="3" type="ORF">CWS72_00055</name>
</gene>
<organism evidence="3 4">
    <name type="scientific">Telmatospirillum siberiense</name>
    <dbReference type="NCBI Taxonomy" id="382514"/>
    <lineage>
        <taxon>Bacteria</taxon>
        <taxon>Pseudomonadati</taxon>
        <taxon>Pseudomonadota</taxon>
        <taxon>Alphaproteobacteria</taxon>
        <taxon>Rhodospirillales</taxon>
        <taxon>Rhodospirillaceae</taxon>
        <taxon>Telmatospirillum</taxon>
    </lineage>
</organism>
<keyword evidence="2" id="KW-0812">Transmembrane</keyword>
<proteinExistence type="predicted"/>
<accession>A0A2N3Q0U4</accession>
<feature type="region of interest" description="Disordered" evidence="1">
    <location>
        <begin position="194"/>
        <end position="225"/>
    </location>
</feature>
<evidence type="ECO:0000256" key="1">
    <source>
        <dbReference type="SAM" id="MobiDB-lite"/>
    </source>
</evidence>
<sequence length="640" mass="69291">MRLGILMQWLRRGAFLTLLWMLWLIVVAAGGWAIYWKVYDFDAADWLNWIEIRQRYLHGAVIPFNFVATALGLACLAFSGGVLLTVRFDRLHGFLLGLWPDIGWMLPVPSRFRLRPQGKARFRSTGARAAPASRELSIRILLPLVLTLARWGRALARTRTRTQTPAAAAMTEPSQGADEGACAVIQTPAAEVAADAPPDVSPTVEPPASISLPTDGEAAVSTDKEGRSDGDLVVFERIMALFEVWADPAPDWMRDALREEFDSLSEAGWSLFSDFGEPALASLDAVAAAGVLPQDPTCRAALDARLDEYRVLSLATAASSDDTDGEPGAESEVRPSPGGARLSMSAAWLGEMVDNFVMLEEIRAAGDAGGSPSFEDRWGAIYRETGERLKIAMRAMTDEDWRSIDQFPDRAGRIRIQTDRLREELRALPAPEGEGCSVAKAAPPPSDEGEPLAAGVAAESDPPHEDDVAGEDHARPVDWDGGGPPVEEILRAAGYVVRRLPLANGGASGDKGDYLAQRDGFSLLLRVAELAGDDWRLDDGSLAPWQGRSGQAVPSPCRALWQRLALLRSSGREGRPSAGLLILRGGRFADEAAAAAVIDRDRRRTGVDVAWLDQPSSSLPDLPGWLRQMETVRAESLHTG</sequence>
<keyword evidence="4" id="KW-1185">Reference proteome</keyword>
<dbReference type="RefSeq" id="WP_101248519.1">
    <property type="nucleotide sequence ID" value="NZ_PIUM01000001.1"/>
</dbReference>
<evidence type="ECO:0000313" key="4">
    <source>
        <dbReference type="Proteomes" id="UP000233293"/>
    </source>
</evidence>
<dbReference type="Proteomes" id="UP000233293">
    <property type="component" value="Unassembled WGS sequence"/>
</dbReference>
<dbReference type="AlphaFoldDB" id="A0A2N3Q0U4"/>
<evidence type="ECO:0000256" key="2">
    <source>
        <dbReference type="SAM" id="Phobius"/>
    </source>
</evidence>
<feature type="transmembrane region" description="Helical" evidence="2">
    <location>
        <begin position="12"/>
        <end position="36"/>
    </location>
</feature>
<comment type="caution">
    <text evidence="3">The sequence shown here is derived from an EMBL/GenBank/DDBJ whole genome shotgun (WGS) entry which is preliminary data.</text>
</comment>
<feature type="transmembrane region" description="Helical" evidence="2">
    <location>
        <begin position="56"/>
        <end position="86"/>
    </location>
</feature>
<protein>
    <submittedName>
        <fullName evidence="3">Uncharacterized protein</fullName>
    </submittedName>
</protein>
<keyword evidence="2" id="KW-0472">Membrane</keyword>
<evidence type="ECO:0000313" key="3">
    <source>
        <dbReference type="EMBL" id="PKU26288.1"/>
    </source>
</evidence>
<dbReference type="EMBL" id="PIUM01000001">
    <property type="protein sequence ID" value="PKU26288.1"/>
    <property type="molecule type" value="Genomic_DNA"/>
</dbReference>
<name>A0A2N3Q0U4_9PROT</name>
<feature type="compositionally biased region" description="Basic and acidic residues" evidence="1">
    <location>
        <begin position="461"/>
        <end position="478"/>
    </location>
</feature>